<dbReference type="AlphaFoldDB" id="A0A1H6F8D5"/>
<accession>A0A1H6F8D5</accession>
<organism evidence="1 2">
    <name type="scientific">Candidatus Venteria ishoeyi</name>
    <dbReference type="NCBI Taxonomy" id="1899563"/>
    <lineage>
        <taxon>Bacteria</taxon>
        <taxon>Pseudomonadati</taxon>
        <taxon>Pseudomonadota</taxon>
        <taxon>Gammaproteobacteria</taxon>
        <taxon>Thiotrichales</taxon>
        <taxon>Thiotrichaceae</taxon>
        <taxon>Venteria</taxon>
    </lineage>
</organism>
<evidence type="ECO:0000313" key="2">
    <source>
        <dbReference type="Proteomes" id="UP000236724"/>
    </source>
</evidence>
<dbReference type="RefSeq" id="WP_103919255.1">
    <property type="nucleotide sequence ID" value="NZ_FMSV02000185.1"/>
</dbReference>
<dbReference type="Proteomes" id="UP000236724">
    <property type="component" value="Unassembled WGS sequence"/>
</dbReference>
<proteinExistence type="predicted"/>
<protein>
    <submittedName>
        <fullName evidence="1">Uncharacterized protein</fullName>
    </submittedName>
</protein>
<dbReference type="EMBL" id="FMSV02000185">
    <property type="protein sequence ID" value="SEH05304.1"/>
    <property type="molecule type" value="Genomic_DNA"/>
</dbReference>
<keyword evidence="2" id="KW-1185">Reference proteome</keyword>
<sequence length="82" mass="9534">MFNEDKYQLNNNLSISKKEKSFQWLMNFNCEKYSNILSWNDNKYNLGSCAKAHMIFPTSLNAVAKDGNLIYARMRGIHIAKP</sequence>
<reference evidence="1 2" key="1">
    <citation type="submission" date="2016-10" db="EMBL/GenBank/DDBJ databases">
        <authorList>
            <person name="de Groot N.N."/>
        </authorList>
    </citation>
    <scope>NUCLEOTIDE SEQUENCE [LARGE SCALE GENOMIC DNA]</scope>
    <source>
        <strain evidence="1">MBHS1</strain>
    </source>
</reference>
<gene>
    <name evidence="1" type="ORF">MBHS_01157</name>
</gene>
<name>A0A1H6F8D5_9GAMM</name>
<evidence type="ECO:0000313" key="1">
    <source>
        <dbReference type="EMBL" id="SEH05304.1"/>
    </source>
</evidence>